<evidence type="ECO:0000313" key="10">
    <source>
        <dbReference type="EMBL" id="WKN34779.1"/>
    </source>
</evidence>
<evidence type="ECO:0000256" key="4">
    <source>
        <dbReference type="ARBA" id="ARBA00022692"/>
    </source>
</evidence>
<dbReference type="Gene3D" id="2.60.40.1120">
    <property type="entry name" value="Carboxypeptidase-like, regulatory domain"/>
    <property type="match status" value="1"/>
</dbReference>
<dbReference type="InterPro" id="IPR039426">
    <property type="entry name" value="TonB-dep_rcpt-like"/>
</dbReference>
<dbReference type="InterPro" id="IPR037066">
    <property type="entry name" value="Plug_dom_sf"/>
</dbReference>
<dbReference type="Pfam" id="PF13715">
    <property type="entry name" value="CarbopepD_reg_2"/>
    <property type="match status" value="1"/>
</dbReference>
<organism evidence="10">
    <name type="scientific">Roseihalotalea indica</name>
    <dbReference type="NCBI Taxonomy" id="2867963"/>
    <lineage>
        <taxon>Bacteria</taxon>
        <taxon>Pseudomonadati</taxon>
        <taxon>Bacteroidota</taxon>
        <taxon>Cytophagia</taxon>
        <taxon>Cytophagales</taxon>
        <taxon>Catalimonadaceae</taxon>
        <taxon>Roseihalotalea</taxon>
    </lineage>
</organism>
<keyword evidence="10" id="KW-0675">Receptor</keyword>
<dbReference type="InterPro" id="IPR008969">
    <property type="entry name" value="CarboxyPept-like_regulatory"/>
</dbReference>
<dbReference type="InterPro" id="IPR036942">
    <property type="entry name" value="Beta-barrel_TonB_sf"/>
</dbReference>
<evidence type="ECO:0000259" key="9">
    <source>
        <dbReference type="Pfam" id="PF07715"/>
    </source>
</evidence>
<evidence type="ECO:0000256" key="1">
    <source>
        <dbReference type="ARBA" id="ARBA00004571"/>
    </source>
</evidence>
<keyword evidence="8" id="KW-0732">Signal</keyword>
<evidence type="ECO:0000256" key="6">
    <source>
        <dbReference type="ARBA" id="ARBA00023237"/>
    </source>
</evidence>
<keyword evidence="3 7" id="KW-1134">Transmembrane beta strand</keyword>
<keyword evidence="6 7" id="KW-0998">Cell outer membrane</keyword>
<gene>
    <name evidence="10" type="ORF">K4G66_20605</name>
</gene>
<keyword evidence="5 7" id="KW-0472">Membrane</keyword>
<dbReference type="Gene3D" id="2.40.170.20">
    <property type="entry name" value="TonB-dependent receptor, beta-barrel domain"/>
    <property type="match status" value="1"/>
</dbReference>
<feature type="chain" id="PRO_5041335247" evidence="8">
    <location>
        <begin position="27"/>
        <end position="1047"/>
    </location>
</feature>
<keyword evidence="4 7" id="KW-0812">Transmembrane</keyword>
<name>A0AA49JEW5_9BACT</name>
<feature type="signal peptide" evidence="8">
    <location>
        <begin position="1"/>
        <end position="26"/>
    </location>
</feature>
<evidence type="ECO:0000256" key="7">
    <source>
        <dbReference type="PROSITE-ProRule" id="PRU01360"/>
    </source>
</evidence>
<feature type="domain" description="TonB-dependent receptor plug" evidence="9">
    <location>
        <begin position="152"/>
        <end position="260"/>
    </location>
</feature>
<comment type="subcellular location">
    <subcellularLocation>
        <location evidence="1 7">Cell outer membrane</location>
        <topology evidence="1 7">Multi-pass membrane protein</topology>
    </subcellularLocation>
</comment>
<sequence length="1047" mass="113230">MIHHLHNVTRWAVFLGIALGASNAQTAEAHSVVTTALSFTVSAEAPNKIFFEDHTWVEKTITGQVTDASDGTGLPGVNVLVKGTTIGTVTDLDGNYTLNAPDDAEILVFSSVGYTAQEVPIGSQSEINVQLDTDVQMLEDQVVVIGYGQVQKSDLTGSVSKLDGGELASVPSQSPVQGLQGKVAGVQVTSSSGAPGAAPFIRIRGTGTLNDASPLFVVDGVLLRNPEDINYLNSEDIESMEVLKDASATAIYGARGANGVVIITTKKGEEGAARVNADVSYGLQTIPTKIDLLNGPEWRQFANEVDPTAFPITDVPSTDWQNLVFDEPAGLLDANLSVSGGSENISYYVAAGYFQQDGVIPSSDYERISLRLNNSYKLSDNITVGHNISVARSVRNDEPGSIIGAVYRARPDIAPYTANGGFSEVPSLSNPLASIAYNNNTLTGLQGVGNIYAEATFLDHFTLRSSYGISANFTKRVNFVPEYFVSSNQQNDLSDLTVRREDDTRWFWENTLNYNQEFGVHRVDGVVGFTLQEEQFEFLESRTEGLVRGNDDLRYIDSGQTDQEQTDGNGDHQAIQSFLFRANYSYDSRYLLTVTGRLDASSVFGANYQYGFFPSVGLGWNIANEPFLEDNGVLSNLKLRGSWGVTGNDRIGAEARFALIDTSIDAIFGPNEILTPGATIGVTANENLRWEETTQLDVGLEIGFLEGRLNIEGDYYDRTTRDILVPVFVPGYFGNGPFVSVVFNTAEVLNRGFEFTVSWRDQVGDFRYGFAANGTTVHNEVLNIGSDAGVNSFITGGSLGNGQTVTRTEVGRPIGSFYGYEIAGVFQSQEEVDNSASLSGQGAGDFRYVDQNGLDESGNLSGQADGAITQEDRNFIGSPIPDFIYGFNFNLGYKGFDLQADFQGQLGNEIYNGKRAQRFAFANYQGLWRDRWTGPGTSNSVPRASSGGVNFEPSTFFVEDGSFLRLRTVTLGYNLPATVAENLSLTNARLYVRGTNLFTITNYSGYSPEISVANPDNNSYGTPTAAGIDLGVYPVTSIYSVGVNVTF</sequence>
<dbReference type="InterPro" id="IPR023996">
    <property type="entry name" value="TonB-dep_OMP_SusC/RagA"/>
</dbReference>
<dbReference type="PROSITE" id="PS52016">
    <property type="entry name" value="TONB_DEPENDENT_REC_3"/>
    <property type="match status" value="1"/>
</dbReference>
<evidence type="ECO:0000256" key="3">
    <source>
        <dbReference type="ARBA" id="ARBA00022452"/>
    </source>
</evidence>
<dbReference type="EMBL" id="CP120682">
    <property type="protein sequence ID" value="WKN34779.1"/>
    <property type="molecule type" value="Genomic_DNA"/>
</dbReference>
<proteinExistence type="inferred from homology"/>
<dbReference type="InterPro" id="IPR023997">
    <property type="entry name" value="TonB-dep_OMP_SusC/RagA_CS"/>
</dbReference>
<keyword evidence="2 7" id="KW-0813">Transport</keyword>
<evidence type="ECO:0000256" key="2">
    <source>
        <dbReference type="ARBA" id="ARBA00022448"/>
    </source>
</evidence>
<reference evidence="10" key="1">
    <citation type="journal article" date="2023" name="Comput. Struct. Biotechnol. J.">
        <title>Discovery of a novel marine Bacteroidetes with a rich repertoire of carbohydrate-active enzymes.</title>
        <authorList>
            <person name="Chen B."/>
            <person name="Liu G."/>
            <person name="Chen Q."/>
            <person name="Wang H."/>
            <person name="Liu L."/>
            <person name="Tang K."/>
        </authorList>
    </citation>
    <scope>NUCLEOTIDE SEQUENCE</scope>
    <source>
        <strain evidence="10">TK19036</strain>
    </source>
</reference>
<accession>A0AA49JEW5</accession>
<dbReference type="SUPFAM" id="SSF56935">
    <property type="entry name" value="Porins"/>
    <property type="match status" value="1"/>
</dbReference>
<dbReference type="SUPFAM" id="SSF49464">
    <property type="entry name" value="Carboxypeptidase regulatory domain-like"/>
    <property type="match status" value="1"/>
</dbReference>
<dbReference type="Gene3D" id="2.170.130.10">
    <property type="entry name" value="TonB-dependent receptor, plug domain"/>
    <property type="match status" value="1"/>
</dbReference>
<dbReference type="AlphaFoldDB" id="A0AA49JEW5"/>
<protein>
    <submittedName>
        <fullName evidence="10">TonB-dependent receptor</fullName>
    </submittedName>
</protein>
<evidence type="ECO:0000256" key="8">
    <source>
        <dbReference type="SAM" id="SignalP"/>
    </source>
</evidence>
<dbReference type="Pfam" id="PF07715">
    <property type="entry name" value="Plug"/>
    <property type="match status" value="1"/>
</dbReference>
<dbReference type="NCBIfam" id="TIGR04057">
    <property type="entry name" value="SusC_RagA_signa"/>
    <property type="match status" value="1"/>
</dbReference>
<evidence type="ECO:0000256" key="5">
    <source>
        <dbReference type="ARBA" id="ARBA00023136"/>
    </source>
</evidence>
<reference evidence="10" key="2">
    <citation type="journal article" date="2024" name="Antonie Van Leeuwenhoek">
        <title>Roseihalotalea indica gen. nov., sp. nov., a halophilic Bacteroidetes from mesopelagic Southwest Indian Ocean with higher carbohydrate metabolic potential.</title>
        <authorList>
            <person name="Chen B."/>
            <person name="Zhang M."/>
            <person name="Lin D."/>
            <person name="Ye J."/>
            <person name="Tang K."/>
        </authorList>
    </citation>
    <scope>NUCLEOTIDE SEQUENCE</scope>
    <source>
        <strain evidence="10">TK19036</strain>
    </source>
</reference>
<comment type="similarity">
    <text evidence="7">Belongs to the TonB-dependent receptor family.</text>
</comment>
<dbReference type="InterPro" id="IPR012910">
    <property type="entry name" value="Plug_dom"/>
</dbReference>
<dbReference type="NCBIfam" id="TIGR04056">
    <property type="entry name" value="OMP_RagA_SusC"/>
    <property type="match status" value="1"/>
</dbReference>
<dbReference type="GO" id="GO:0009279">
    <property type="term" value="C:cell outer membrane"/>
    <property type="evidence" value="ECO:0007669"/>
    <property type="project" value="UniProtKB-SubCell"/>
</dbReference>